<accession>A0ABY0BL22</accession>
<dbReference type="EMBL" id="RYER01000013">
    <property type="protein sequence ID" value="RUO17153.1"/>
    <property type="molecule type" value="Genomic_DNA"/>
</dbReference>
<name>A0ABY0BL22_MORCA</name>
<gene>
    <name evidence="2" type="ORF">EJK54_1798</name>
</gene>
<feature type="transmembrane region" description="Helical" evidence="1">
    <location>
        <begin position="6"/>
        <end position="26"/>
    </location>
</feature>
<dbReference type="Proteomes" id="UP000268436">
    <property type="component" value="Unassembled WGS sequence"/>
</dbReference>
<keyword evidence="1" id="KW-1133">Transmembrane helix</keyword>
<protein>
    <submittedName>
        <fullName evidence="2">Uncharacterized protein</fullName>
    </submittedName>
</protein>
<keyword evidence="1" id="KW-0812">Transmembrane</keyword>
<evidence type="ECO:0000313" key="3">
    <source>
        <dbReference type="Proteomes" id="UP000268436"/>
    </source>
</evidence>
<proteinExistence type="predicted"/>
<evidence type="ECO:0000256" key="1">
    <source>
        <dbReference type="SAM" id="Phobius"/>
    </source>
</evidence>
<comment type="caution">
    <text evidence="2">The sequence shown here is derived from an EMBL/GenBank/DDBJ whole genome shotgun (WGS) entry which is preliminary data.</text>
</comment>
<reference evidence="2 3" key="1">
    <citation type="submission" date="2018-12" db="EMBL/GenBank/DDBJ databases">
        <title>Persistence of Moraxella catarrhalis in Chronic Obstructive Pulmonary Disease and Regulation of the Hag/MID Adhesin.</title>
        <authorList>
            <person name="Murphy T."/>
            <person name="Zhao X."/>
            <person name="Vyas G."/>
            <person name="Aluvathingal J."/>
            <person name="Nadendla S."/>
            <person name="Tallon L."/>
            <person name="Tettelin H."/>
        </authorList>
    </citation>
    <scope>NUCLEOTIDE SEQUENCE [LARGE SCALE GENOMIC DNA]</scope>
    <source>
        <strain evidence="2 3">173P27B1</strain>
    </source>
</reference>
<keyword evidence="3" id="KW-1185">Reference proteome</keyword>
<organism evidence="2 3">
    <name type="scientific">Moraxella catarrhalis</name>
    <name type="common">Branhamella catarrhalis</name>
    <dbReference type="NCBI Taxonomy" id="480"/>
    <lineage>
        <taxon>Bacteria</taxon>
        <taxon>Pseudomonadati</taxon>
        <taxon>Pseudomonadota</taxon>
        <taxon>Gammaproteobacteria</taxon>
        <taxon>Moraxellales</taxon>
        <taxon>Moraxellaceae</taxon>
        <taxon>Moraxella</taxon>
    </lineage>
</organism>
<evidence type="ECO:0000313" key="2">
    <source>
        <dbReference type="EMBL" id="RUO17153.1"/>
    </source>
</evidence>
<sequence length="38" mass="4638">MIYRQSFNKITALLLSVYTMVLMRYFTRQALFLLEKPH</sequence>
<keyword evidence="1" id="KW-0472">Membrane</keyword>